<gene>
    <name evidence="2" type="primary">Vigan.01G166700</name>
    <name evidence="2" type="ORF">VIGAN_01166700</name>
</gene>
<evidence type="ECO:0000256" key="1">
    <source>
        <dbReference type="SAM" id="MobiDB-lite"/>
    </source>
</evidence>
<sequence>MATQLTAGPDSSKDFILLATFTVQPHTVTVSKVSRLVSPMQQQASNGIGAGRERHTRPKAELKSNPAGVALG</sequence>
<organism evidence="2 3">
    <name type="scientific">Vigna angularis var. angularis</name>
    <dbReference type="NCBI Taxonomy" id="157739"/>
    <lineage>
        <taxon>Eukaryota</taxon>
        <taxon>Viridiplantae</taxon>
        <taxon>Streptophyta</taxon>
        <taxon>Embryophyta</taxon>
        <taxon>Tracheophyta</taxon>
        <taxon>Spermatophyta</taxon>
        <taxon>Magnoliopsida</taxon>
        <taxon>eudicotyledons</taxon>
        <taxon>Gunneridae</taxon>
        <taxon>Pentapetalae</taxon>
        <taxon>rosids</taxon>
        <taxon>fabids</taxon>
        <taxon>Fabales</taxon>
        <taxon>Fabaceae</taxon>
        <taxon>Papilionoideae</taxon>
        <taxon>50 kb inversion clade</taxon>
        <taxon>NPAAA clade</taxon>
        <taxon>indigoferoid/millettioid clade</taxon>
        <taxon>Phaseoleae</taxon>
        <taxon>Vigna</taxon>
    </lineage>
</organism>
<protein>
    <submittedName>
        <fullName evidence="2">Uncharacterized protein</fullName>
    </submittedName>
</protein>
<dbReference type="AlphaFoldDB" id="A0A0S3R0D1"/>
<proteinExistence type="predicted"/>
<dbReference type="EMBL" id="AP015034">
    <property type="protein sequence ID" value="BAT74072.1"/>
    <property type="molecule type" value="Genomic_DNA"/>
</dbReference>
<evidence type="ECO:0000313" key="2">
    <source>
        <dbReference type="EMBL" id="BAT74072.1"/>
    </source>
</evidence>
<reference evidence="2 3" key="1">
    <citation type="journal article" date="2015" name="Sci. Rep.">
        <title>The power of single molecule real-time sequencing technology in the de novo assembly of a eukaryotic genome.</title>
        <authorList>
            <person name="Sakai H."/>
            <person name="Naito K."/>
            <person name="Ogiso-Tanaka E."/>
            <person name="Takahashi Y."/>
            <person name="Iseki K."/>
            <person name="Muto C."/>
            <person name="Satou K."/>
            <person name="Teruya K."/>
            <person name="Shiroma A."/>
            <person name="Shimoji M."/>
            <person name="Hirano T."/>
            <person name="Itoh T."/>
            <person name="Kaga A."/>
            <person name="Tomooka N."/>
        </authorList>
    </citation>
    <scope>NUCLEOTIDE SEQUENCE [LARGE SCALE GENOMIC DNA]</scope>
    <source>
        <strain evidence="3">cv. Shumari</strain>
    </source>
</reference>
<name>A0A0S3R0D1_PHAAN</name>
<feature type="region of interest" description="Disordered" evidence="1">
    <location>
        <begin position="41"/>
        <end position="72"/>
    </location>
</feature>
<dbReference type="Proteomes" id="UP000291084">
    <property type="component" value="Chromosome 1"/>
</dbReference>
<keyword evidence="3" id="KW-1185">Reference proteome</keyword>
<evidence type="ECO:0000313" key="3">
    <source>
        <dbReference type="Proteomes" id="UP000291084"/>
    </source>
</evidence>
<accession>A0A0S3R0D1</accession>